<dbReference type="Proteomes" id="UP000494163">
    <property type="component" value="Chromosome 3L"/>
</dbReference>
<accession>A0A0M4EG39</accession>
<evidence type="ECO:0000256" key="1">
    <source>
        <dbReference type="SAM" id="MobiDB-lite"/>
    </source>
</evidence>
<dbReference type="GO" id="GO:0003723">
    <property type="term" value="F:RNA binding"/>
    <property type="evidence" value="ECO:0007669"/>
    <property type="project" value="InterPro"/>
</dbReference>
<evidence type="ECO:0000313" key="3">
    <source>
        <dbReference type="EMBL" id="ALC45034.1"/>
    </source>
</evidence>
<keyword evidence="4" id="KW-1185">Reference proteome</keyword>
<feature type="compositionally biased region" description="Basic and acidic residues" evidence="1">
    <location>
        <begin position="186"/>
        <end position="199"/>
    </location>
</feature>
<gene>
    <name evidence="3" type="ORF">Dbus_chr3Lg2200</name>
</gene>
<protein>
    <submittedName>
        <fullName evidence="3">Nufip</fullName>
    </submittedName>
</protein>
<dbReference type="GO" id="GO:0000492">
    <property type="term" value="P:box C/D snoRNP assembly"/>
    <property type="evidence" value="ECO:0007669"/>
    <property type="project" value="TreeGrafter"/>
</dbReference>
<feature type="compositionally biased region" description="Basic and acidic residues" evidence="1">
    <location>
        <begin position="124"/>
        <end position="154"/>
    </location>
</feature>
<feature type="region of interest" description="Disordered" evidence="1">
    <location>
        <begin position="293"/>
        <end position="345"/>
    </location>
</feature>
<dbReference type="STRING" id="30019.A0A0M4EG39"/>
<evidence type="ECO:0000259" key="2">
    <source>
        <dbReference type="PROSITE" id="PS00028"/>
    </source>
</evidence>
<dbReference type="InterPro" id="IPR019496">
    <property type="entry name" value="NUFIP1_cons_dom"/>
</dbReference>
<feature type="region of interest" description="Disordered" evidence="1">
    <location>
        <begin position="238"/>
        <end position="259"/>
    </location>
</feature>
<feature type="domain" description="C2H2-type" evidence="2">
    <location>
        <begin position="43"/>
        <end position="63"/>
    </location>
</feature>
<dbReference type="PANTHER" id="PTHR13309">
    <property type="entry name" value="NUCLEAR FRAGILE X MENTAL RETARDATION PROTEIN INTERACTING PROTEIN 1"/>
    <property type="match status" value="1"/>
</dbReference>
<dbReference type="AlphaFoldDB" id="A0A0M4EG39"/>
<dbReference type="InterPro" id="IPR013087">
    <property type="entry name" value="Znf_C2H2_type"/>
</dbReference>
<dbReference type="Pfam" id="PF10453">
    <property type="entry name" value="NUFIP1"/>
    <property type="match status" value="1"/>
</dbReference>
<organism evidence="3 4">
    <name type="scientific">Drosophila busckii</name>
    <name type="common">Fruit fly</name>
    <dbReference type="NCBI Taxonomy" id="30019"/>
    <lineage>
        <taxon>Eukaryota</taxon>
        <taxon>Metazoa</taxon>
        <taxon>Ecdysozoa</taxon>
        <taxon>Arthropoda</taxon>
        <taxon>Hexapoda</taxon>
        <taxon>Insecta</taxon>
        <taxon>Pterygota</taxon>
        <taxon>Neoptera</taxon>
        <taxon>Endopterygota</taxon>
        <taxon>Diptera</taxon>
        <taxon>Brachycera</taxon>
        <taxon>Muscomorpha</taxon>
        <taxon>Ephydroidea</taxon>
        <taxon>Drosophilidae</taxon>
        <taxon>Drosophila</taxon>
    </lineage>
</organism>
<evidence type="ECO:0000313" key="4">
    <source>
        <dbReference type="Proteomes" id="UP000494163"/>
    </source>
</evidence>
<proteinExistence type="predicted"/>
<sequence length="401" mass="45357">MYGVRGSTVPAKYLKQEQQQDNIPRTVTNTTPIYNEPARPEYCSNCGMGLATAQDMKRHLEQHETCPSEGCNFAALANILERHVEANHITGIYTKVKKVWTPEDIAAWRAERRKKFPTAANVETAKRAKEQRQKRGERLDASRERFGKREDRQRTRPQTNSKERSKQTKKRRNNTKQTSATKHTKKVETEATKQEEEIKVSSTGVPMFRGTSQMSNYKHIKSKADSNALSNMLGMYGTDSEEEEQDESMDDDASNKDCEDQPTNILEAMEQSKVSSSSDEAPDEQPIVRIKDVASSANHSPAEKTAATTDTPIVTTDTPTSSTHIADKPTSSKIAQRPAVKKRHYGLNFKRARQISKQTTMLSKLLEKDIRHERNVLLQCVRYVCEQNFFGIGTTSVKETI</sequence>
<dbReference type="PROSITE" id="PS00028">
    <property type="entry name" value="ZINC_FINGER_C2H2_1"/>
    <property type="match status" value="1"/>
</dbReference>
<dbReference type="PANTHER" id="PTHR13309:SF0">
    <property type="entry name" value="FMR1-INTERACTING PROTEIN NUFIP1"/>
    <property type="match status" value="1"/>
</dbReference>
<feature type="compositionally biased region" description="Low complexity" evidence="1">
    <location>
        <begin position="305"/>
        <end position="323"/>
    </location>
</feature>
<feature type="region of interest" description="Disordered" evidence="1">
    <location>
        <begin position="119"/>
        <end position="200"/>
    </location>
</feature>
<dbReference type="GO" id="GO:0005634">
    <property type="term" value="C:nucleus"/>
    <property type="evidence" value="ECO:0007669"/>
    <property type="project" value="TreeGrafter"/>
</dbReference>
<reference evidence="3 4" key="1">
    <citation type="submission" date="2015-08" db="EMBL/GenBank/DDBJ databases">
        <title>Ancestral chromatin configuration constrains chromatin evolution on differentiating sex chromosomes in Drosophila.</title>
        <authorList>
            <person name="Zhou Q."/>
            <person name="Bachtrog D."/>
        </authorList>
    </citation>
    <scope>NUCLEOTIDE SEQUENCE [LARGE SCALE GENOMIC DNA]</scope>
    <source>
        <tissue evidence="3">Whole larvae</tissue>
    </source>
</reference>
<feature type="compositionally biased region" description="Acidic residues" evidence="1">
    <location>
        <begin position="239"/>
        <end position="252"/>
    </location>
</feature>
<name>A0A0M4EG39_DROBS</name>
<dbReference type="OMA" id="MTDYQHF"/>
<dbReference type="EMBL" id="CP012525">
    <property type="protein sequence ID" value="ALC45034.1"/>
    <property type="molecule type" value="Genomic_DNA"/>
</dbReference>
<dbReference type="OrthoDB" id="273070at2759"/>
<dbReference type="InterPro" id="IPR039136">
    <property type="entry name" value="NUFIP1-like"/>
</dbReference>